<reference evidence="1 2" key="1">
    <citation type="submission" date="2023-11" db="EMBL/GenBank/DDBJ databases">
        <title>A Novel Polar Bacteriovorax (B. antarcticus) Isolated from the Biocrust in Antarctica.</title>
        <authorList>
            <person name="Mun W."/>
            <person name="Choi S.Y."/>
            <person name="Mitchell R.J."/>
        </authorList>
    </citation>
    <scope>NUCLEOTIDE SEQUENCE [LARGE SCALE GENOMIC DNA]</scope>
    <source>
        <strain evidence="1 2">PP10</strain>
    </source>
</reference>
<proteinExistence type="predicted"/>
<comment type="caution">
    <text evidence="1">The sequence shown here is derived from an EMBL/GenBank/DDBJ whole genome shotgun (WGS) entry which is preliminary data.</text>
</comment>
<evidence type="ECO:0000313" key="2">
    <source>
        <dbReference type="Proteomes" id="UP001302274"/>
    </source>
</evidence>
<gene>
    <name evidence="1" type="ORF">SHI21_10325</name>
</gene>
<evidence type="ECO:0000313" key="1">
    <source>
        <dbReference type="EMBL" id="MEA9356603.1"/>
    </source>
</evidence>
<keyword evidence="2" id="KW-1185">Reference proteome</keyword>
<name>A0ABU5VW45_9BACT</name>
<dbReference type="EMBL" id="JAYGJQ010000002">
    <property type="protein sequence ID" value="MEA9356603.1"/>
    <property type="molecule type" value="Genomic_DNA"/>
</dbReference>
<dbReference type="RefSeq" id="WP_323576409.1">
    <property type="nucleotide sequence ID" value="NZ_JAYGJQ010000002.1"/>
</dbReference>
<organism evidence="1 2">
    <name type="scientific">Bacteriovorax antarcticus</name>
    <dbReference type="NCBI Taxonomy" id="3088717"/>
    <lineage>
        <taxon>Bacteria</taxon>
        <taxon>Pseudomonadati</taxon>
        <taxon>Bdellovibrionota</taxon>
        <taxon>Bacteriovoracia</taxon>
        <taxon>Bacteriovoracales</taxon>
        <taxon>Bacteriovoracaceae</taxon>
        <taxon>Bacteriovorax</taxon>
    </lineage>
</organism>
<dbReference type="InterPro" id="IPR024131">
    <property type="entry name" value="UPF0489"/>
</dbReference>
<protein>
    <submittedName>
        <fullName evidence="1">UPF0489 family protein</fullName>
    </submittedName>
</protein>
<dbReference type="Proteomes" id="UP001302274">
    <property type="component" value="Unassembled WGS sequence"/>
</dbReference>
<sequence length="226" mass="26092">MSFLIPLVHRGDSASSKDNVLWNEGKVYVMDNHRLALWCWFQKIDKTKRYNLIHIDAHPDMSESALKYFKHDLFAMSLQEYREAWQSDINMPLFRWDNYIEVFLRKYPELVGKTVSATHHLGSSKELSEEIRAYDLVKYLGGVFSGSMYVNELPWIVNLDLDYFFSAAPEKLELFSEEFVESVAAAIKLGMESGMVEVLTISLSPECCGSWEKAEKMLSKFGVSFN</sequence>
<dbReference type="Pfam" id="PF12640">
    <property type="entry name" value="UPF0489"/>
    <property type="match status" value="1"/>
</dbReference>
<accession>A0ABU5VW45</accession>